<name>A0A1X2GES9_9FUNG</name>
<dbReference type="AlphaFoldDB" id="A0A1X2GES9"/>
<reference evidence="5 6" key="1">
    <citation type="submission" date="2016-07" db="EMBL/GenBank/DDBJ databases">
        <title>Pervasive Adenine N6-methylation of Active Genes in Fungi.</title>
        <authorList>
            <consortium name="DOE Joint Genome Institute"/>
            <person name="Mondo S.J."/>
            <person name="Dannebaum R.O."/>
            <person name="Kuo R.C."/>
            <person name="Labutti K."/>
            <person name="Haridas S."/>
            <person name="Kuo A."/>
            <person name="Salamov A."/>
            <person name="Ahrendt S.R."/>
            <person name="Lipzen A."/>
            <person name="Sullivan W."/>
            <person name="Andreopoulos W.B."/>
            <person name="Clum A."/>
            <person name="Lindquist E."/>
            <person name="Daum C."/>
            <person name="Ramamoorthy G.K."/>
            <person name="Gryganskyi A."/>
            <person name="Culley D."/>
            <person name="Magnuson J.K."/>
            <person name="James T.Y."/>
            <person name="O'Malley M.A."/>
            <person name="Stajich J.E."/>
            <person name="Spatafora J.W."/>
            <person name="Visel A."/>
            <person name="Grigoriev I.V."/>
        </authorList>
    </citation>
    <scope>NUCLEOTIDE SEQUENCE [LARGE SCALE GENOMIC DNA]</scope>
    <source>
        <strain evidence="5 6">NRRL 3301</strain>
    </source>
</reference>
<keyword evidence="2" id="KW-0067">ATP-binding</keyword>
<keyword evidence="6" id="KW-1185">Reference proteome</keyword>
<evidence type="ECO:0000313" key="6">
    <source>
        <dbReference type="Proteomes" id="UP000242146"/>
    </source>
</evidence>
<evidence type="ECO:0000256" key="1">
    <source>
        <dbReference type="ARBA" id="ARBA00022741"/>
    </source>
</evidence>
<dbReference type="InterPro" id="IPR020845">
    <property type="entry name" value="AMP-binding_CS"/>
</dbReference>
<dbReference type="GO" id="GO:0016020">
    <property type="term" value="C:membrane"/>
    <property type="evidence" value="ECO:0007669"/>
    <property type="project" value="TreeGrafter"/>
</dbReference>
<keyword evidence="1" id="KW-0547">Nucleotide-binding</keyword>
<dbReference type="OrthoDB" id="1700726at2759"/>
<dbReference type="Gene3D" id="3.30.300.30">
    <property type="match status" value="1"/>
</dbReference>
<feature type="domain" description="AMP-dependent synthetase/ligase" evidence="4">
    <location>
        <begin position="77"/>
        <end position="491"/>
    </location>
</feature>
<dbReference type="PANTHER" id="PTHR43272:SF33">
    <property type="entry name" value="AMP-BINDING DOMAIN-CONTAINING PROTEIN-RELATED"/>
    <property type="match status" value="1"/>
</dbReference>
<accession>A0A1X2GES9</accession>
<dbReference type="PROSITE" id="PS00455">
    <property type="entry name" value="AMP_BINDING"/>
    <property type="match status" value="1"/>
</dbReference>
<dbReference type="PANTHER" id="PTHR43272">
    <property type="entry name" value="LONG-CHAIN-FATTY-ACID--COA LIGASE"/>
    <property type="match status" value="1"/>
</dbReference>
<dbReference type="Proteomes" id="UP000242146">
    <property type="component" value="Unassembled WGS sequence"/>
</dbReference>
<dbReference type="EMBL" id="MCGT01000019">
    <property type="protein sequence ID" value="ORX52029.1"/>
    <property type="molecule type" value="Genomic_DNA"/>
</dbReference>
<evidence type="ECO:0000256" key="3">
    <source>
        <dbReference type="ARBA" id="ARBA00024484"/>
    </source>
</evidence>
<dbReference type="GO" id="GO:0005524">
    <property type="term" value="F:ATP binding"/>
    <property type="evidence" value="ECO:0007669"/>
    <property type="project" value="UniProtKB-KW"/>
</dbReference>
<protein>
    <submittedName>
        <fullName evidence="5">Acetyl-CoA synthetase-like protein</fullName>
    </submittedName>
</protein>
<dbReference type="InterPro" id="IPR045851">
    <property type="entry name" value="AMP-bd_C_sf"/>
</dbReference>
<evidence type="ECO:0000313" key="5">
    <source>
        <dbReference type="EMBL" id="ORX52029.1"/>
    </source>
</evidence>
<proteinExistence type="predicted"/>
<dbReference type="GO" id="GO:0005783">
    <property type="term" value="C:endoplasmic reticulum"/>
    <property type="evidence" value="ECO:0007669"/>
    <property type="project" value="TreeGrafter"/>
</dbReference>
<dbReference type="SUPFAM" id="SSF56801">
    <property type="entry name" value="Acetyl-CoA synthetase-like"/>
    <property type="match status" value="1"/>
</dbReference>
<dbReference type="InterPro" id="IPR042099">
    <property type="entry name" value="ANL_N_sf"/>
</dbReference>
<dbReference type="Pfam" id="PF00501">
    <property type="entry name" value="AMP-binding"/>
    <property type="match status" value="1"/>
</dbReference>
<comment type="catalytic activity">
    <reaction evidence="3">
        <text>a long-chain fatty acid + ATP + CoA = a long-chain fatty acyl-CoA + AMP + diphosphate</text>
        <dbReference type="Rhea" id="RHEA:15421"/>
        <dbReference type="ChEBI" id="CHEBI:30616"/>
        <dbReference type="ChEBI" id="CHEBI:33019"/>
        <dbReference type="ChEBI" id="CHEBI:57287"/>
        <dbReference type="ChEBI" id="CHEBI:57560"/>
        <dbReference type="ChEBI" id="CHEBI:83139"/>
        <dbReference type="ChEBI" id="CHEBI:456215"/>
        <dbReference type="EC" id="6.2.1.3"/>
    </reaction>
    <physiologicalReaction direction="left-to-right" evidence="3">
        <dbReference type="Rhea" id="RHEA:15422"/>
    </physiologicalReaction>
</comment>
<gene>
    <name evidence="5" type="ORF">DM01DRAFT_1323938</name>
</gene>
<dbReference type="GO" id="GO:0004467">
    <property type="term" value="F:long-chain fatty acid-CoA ligase activity"/>
    <property type="evidence" value="ECO:0007669"/>
    <property type="project" value="UniProtKB-EC"/>
</dbReference>
<dbReference type="Gene3D" id="3.40.50.12780">
    <property type="entry name" value="N-terminal domain of ligase-like"/>
    <property type="match status" value="1"/>
</dbReference>
<sequence>MSTVSLCKLVSNSQPGETGVYRRSSAPEGPLIQTYDYNVRTMYDAFQQGIHKASDLPCLGHRPVLNPLTKERSMEFVWDTFAEVAVQADQLGSGLRQLVQQYAPETNASIEGSTTTPLGIWSNNRKEWTIADIACVQSGYFSVALYDTLGQDTVQFVINHADLPLVMCAGQHIRHLIQIQQHCPTLKVIVSMDPLTADNQGPALQAWAEEKGIVLIDFDAVKQLGQQKPLPHVIPKTSDVALIMYTSGTTGMPKGVMLTHANMVAAFASMQAVFDFMCGKDVLLSYLPLPHIFGRLVEWCMLQFGGRIGCFSGEVELLLEDIQILKPTLFPSVPRLLNRIYSKLAQATIDAPGNVGRISRFALDAKVKRMREGHGVFHPVWDRLLFNKVRAVLGGRIRCIITGSAPIAAEVLDFYRVALCATVMEAYGSTENTGCATGTDRNETLAGHVGAPCQVTEVKLVDVPEMNYLTSAAVPRGEICTRGPTTFLGYYKDQAKTNEALVDGWYHSGDIGMMKDNRLVVVDRLKSIFKIAQGEYIAPEKVENVLTRDPLILQAFVYGDSLNSALVAVVVPDPDTLPSFAKAHGIDTTELASLCRDPKLNKLVLAHLTKAAKHGKLLGFEIPRAIHLESEAFSIESGILTPTMKLKRNVAKEIYQPQIDSMYRFLAATVPAYSRL</sequence>
<evidence type="ECO:0000256" key="2">
    <source>
        <dbReference type="ARBA" id="ARBA00022840"/>
    </source>
</evidence>
<comment type="caution">
    <text evidence="5">The sequence shown here is derived from an EMBL/GenBank/DDBJ whole genome shotgun (WGS) entry which is preliminary data.</text>
</comment>
<dbReference type="InterPro" id="IPR000873">
    <property type="entry name" value="AMP-dep_synth/lig_dom"/>
</dbReference>
<dbReference type="STRING" id="101127.A0A1X2GES9"/>
<organism evidence="5 6">
    <name type="scientific">Hesseltinella vesiculosa</name>
    <dbReference type="NCBI Taxonomy" id="101127"/>
    <lineage>
        <taxon>Eukaryota</taxon>
        <taxon>Fungi</taxon>
        <taxon>Fungi incertae sedis</taxon>
        <taxon>Mucoromycota</taxon>
        <taxon>Mucoromycotina</taxon>
        <taxon>Mucoromycetes</taxon>
        <taxon>Mucorales</taxon>
        <taxon>Cunninghamellaceae</taxon>
        <taxon>Hesseltinella</taxon>
    </lineage>
</organism>
<evidence type="ECO:0000259" key="4">
    <source>
        <dbReference type="Pfam" id="PF00501"/>
    </source>
</evidence>